<dbReference type="EMBL" id="FR824566">
    <property type="protein sequence ID" value="CCA27442.1"/>
    <property type="molecule type" value="Genomic_DNA"/>
</dbReference>
<evidence type="ECO:0000313" key="1">
    <source>
        <dbReference type="EMBL" id="CCA27442.1"/>
    </source>
</evidence>
<dbReference type="HOGENOM" id="CLU_2854342_0_0_1"/>
<accession>F0X0Z6</accession>
<reference evidence="1" key="1">
    <citation type="journal article" date="2011" name="PLoS Biol.">
        <title>Gene gain and loss during evolution of obligate parasitism in the white rust pathogen of Arabidopsis thaliana.</title>
        <authorList>
            <person name="Kemen E."/>
            <person name="Gardiner A."/>
            <person name="Schultz-Larsen T."/>
            <person name="Kemen A.C."/>
            <person name="Balmuth A.L."/>
            <person name="Robert-Seilaniantz A."/>
            <person name="Bailey K."/>
            <person name="Holub E."/>
            <person name="Studholme D.J."/>
            <person name="Maclean D."/>
            <person name="Jones J.D."/>
        </authorList>
    </citation>
    <scope>NUCLEOTIDE SEQUENCE</scope>
</reference>
<reference evidence="1" key="2">
    <citation type="submission" date="2011-02" db="EMBL/GenBank/DDBJ databases">
        <authorList>
            <person name="MacLean D."/>
        </authorList>
    </citation>
    <scope>NUCLEOTIDE SEQUENCE</scope>
</reference>
<gene>
    <name evidence="1" type="primary">AlNc14C535G12083</name>
    <name evidence="1" type="ORF">ALNC14_135860</name>
</gene>
<name>F0X0Z6_9STRA</name>
<dbReference type="AlphaFoldDB" id="F0X0Z6"/>
<protein>
    <submittedName>
        <fullName evidence="1">AlNc14C535G12083 protein</fullName>
    </submittedName>
</protein>
<proteinExistence type="predicted"/>
<sequence>MIGFWYRILGNVLEHYYQPLYNMWETNFERFHNAIIISNMGEVPTALTEFLWRKRMERKMKRKTT</sequence>
<organism evidence="1">
    <name type="scientific">Albugo laibachii Nc14</name>
    <dbReference type="NCBI Taxonomy" id="890382"/>
    <lineage>
        <taxon>Eukaryota</taxon>
        <taxon>Sar</taxon>
        <taxon>Stramenopiles</taxon>
        <taxon>Oomycota</taxon>
        <taxon>Peronosporomycetes</taxon>
        <taxon>Albuginales</taxon>
        <taxon>Albuginaceae</taxon>
        <taxon>Albugo</taxon>
    </lineage>
</organism>